<feature type="domain" description="DUF1468" evidence="2">
    <location>
        <begin position="28"/>
        <end position="170"/>
    </location>
</feature>
<protein>
    <submittedName>
        <fullName evidence="3">Tripartite tricarboxylate transporter TctB family protein</fullName>
    </submittedName>
</protein>
<keyword evidence="1" id="KW-0472">Membrane</keyword>
<dbReference type="Pfam" id="PF07331">
    <property type="entry name" value="TctB"/>
    <property type="match status" value="1"/>
</dbReference>
<dbReference type="RefSeq" id="WP_378573860.1">
    <property type="nucleotide sequence ID" value="NZ_JBHSFQ010000009.1"/>
</dbReference>
<reference evidence="4" key="1">
    <citation type="journal article" date="2019" name="Int. J. Syst. Evol. Microbiol.">
        <title>The Global Catalogue of Microorganisms (GCM) 10K type strain sequencing project: providing services to taxonomists for standard genome sequencing and annotation.</title>
        <authorList>
            <consortium name="The Broad Institute Genomics Platform"/>
            <consortium name="The Broad Institute Genome Sequencing Center for Infectious Disease"/>
            <person name="Wu L."/>
            <person name="Ma J."/>
        </authorList>
    </citation>
    <scope>NUCLEOTIDE SEQUENCE [LARGE SCALE GENOMIC DNA]</scope>
    <source>
        <strain evidence="4">XZYJ18</strain>
    </source>
</reference>
<dbReference type="Proteomes" id="UP001595923">
    <property type="component" value="Unassembled WGS sequence"/>
</dbReference>
<keyword evidence="1" id="KW-0812">Transmembrane</keyword>
<gene>
    <name evidence="3" type="ORF">ACFO4E_11830</name>
</gene>
<dbReference type="EMBL" id="JBHSFQ010000009">
    <property type="protein sequence ID" value="MFC4562544.1"/>
    <property type="molecule type" value="Genomic_DNA"/>
</dbReference>
<evidence type="ECO:0000256" key="1">
    <source>
        <dbReference type="SAM" id="Phobius"/>
    </source>
</evidence>
<feature type="transmembrane region" description="Helical" evidence="1">
    <location>
        <begin position="58"/>
        <end position="81"/>
    </location>
</feature>
<feature type="transmembrane region" description="Helical" evidence="1">
    <location>
        <begin position="26"/>
        <end position="46"/>
    </location>
</feature>
<evidence type="ECO:0000313" key="3">
    <source>
        <dbReference type="EMBL" id="MFC4562544.1"/>
    </source>
</evidence>
<feature type="transmembrane region" description="Helical" evidence="1">
    <location>
        <begin position="102"/>
        <end position="118"/>
    </location>
</feature>
<evidence type="ECO:0000313" key="4">
    <source>
        <dbReference type="Proteomes" id="UP001595923"/>
    </source>
</evidence>
<organism evidence="3 4">
    <name type="scientific">Nocardiopsis mangrovi</name>
    <dbReference type="NCBI Taxonomy" id="1179818"/>
    <lineage>
        <taxon>Bacteria</taxon>
        <taxon>Bacillati</taxon>
        <taxon>Actinomycetota</taxon>
        <taxon>Actinomycetes</taxon>
        <taxon>Streptosporangiales</taxon>
        <taxon>Nocardiopsidaceae</taxon>
        <taxon>Nocardiopsis</taxon>
    </lineage>
</organism>
<dbReference type="InterPro" id="IPR009936">
    <property type="entry name" value="DUF1468"/>
</dbReference>
<keyword evidence="4" id="KW-1185">Reference proteome</keyword>
<comment type="caution">
    <text evidence="3">The sequence shown here is derived from an EMBL/GenBank/DDBJ whole genome shotgun (WGS) entry which is preliminary data.</text>
</comment>
<name>A0ABV9DUG6_9ACTN</name>
<proteinExistence type="predicted"/>
<sequence length="178" mass="17983">MSARTAPGAPAAAGPAAPWHRGKAELGVCVFLYVLAALVLVDAAGLDAGPAQRGPVGPAAVPVGVGILLLAVATLLTVDVLRGGRGSADTGEDVDPSARTDWRTVVLLIAAFLANAALIDTAGWIISGAVLFWGSAFALGSRHWVRDPLIAVAMSLGSHFLFSALGVWLPAGPFTGVL</sequence>
<accession>A0ABV9DUG6</accession>
<feature type="transmembrane region" description="Helical" evidence="1">
    <location>
        <begin position="148"/>
        <end position="169"/>
    </location>
</feature>
<keyword evidence="1" id="KW-1133">Transmembrane helix</keyword>
<evidence type="ECO:0000259" key="2">
    <source>
        <dbReference type="Pfam" id="PF07331"/>
    </source>
</evidence>